<organism evidence="14 15">
    <name type="scientific">Paenibacillus agaridevorans</name>
    <dbReference type="NCBI Taxonomy" id="171404"/>
    <lineage>
        <taxon>Bacteria</taxon>
        <taxon>Bacillati</taxon>
        <taxon>Bacillota</taxon>
        <taxon>Bacilli</taxon>
        <taxon>Bacillales</taxon>
        <taxon>Paenibacillaceae</taxon>
        <taxon>Paenibacillus</taxon>
    </lineage>
</organism>
<dbReference type="PANTHER" id="PTHR34220">
    <property type="entry name" value="SENSOR HISTIDINE KINASE YPDA"/>
    <property type="match status" value="1"/>
</dbReference>
<keyword evidence="2" id="KW-1003">Cell membrane</keyword>
<comment type="caution">
    <text evidence="14">The sequence shown here is derived from an EMBL/GenBank/DDBJ whole genome shotgun (WGS) entry which is preliminary data.</text>
</comment>
<dbReference type="GO" id="GO:0005524">
    <property type="term" value="F:ATP binding"/>
    <property type="evidence" value="ECO:0007669"/>
    <property type="project" value="UniProtKB-KW"/>
</dbReference>
<dbReference type="SMART" id="SM00387">
    <property type="entry name" value="HATPase_c"/>
    <property type="match status" value="1"/>
</dbReference>
<dbReference type="PROSITE" id="PS50885">
    <property type="entry name" value="HAMP"/>
    <property type="match status" value="1"/>
</dbReference>
<evidence type="ECO:0000256" key="12">
    <source>
        <dbReference type="SAM" id="Phobius"/>
    </source>
</evidence>
<keyword evidence="8" id="KW-0067">ATP-binding</keyword>
<comment type="subcellular location">
    <subcellularLocation>
        <location evidence="1">Cell membrane</location>
        <topology evidence="1">Multi-pass membrane protein</topology>
    </subcellularLocation>
</comment>
<keyword evidence="4" id="KW-0808">Transferase</keyword>
<dbReference type="CDD" id="cd06225">
    <property type="entry name" value="HAMP"/>
    <property type="match status" value="1"/>
</dbReference>
<feature type="transmembrane region" description="Helical" evidence="12">
    <location>
        <begin position="12"/>
        <end position="34"/>
    </location>
</feature>
<evidence type="ECO:0000256" key="5">
    <source>
        <dbReference type="ARBA" id="ARBA00022692"/>
    </source>
</evidence>
<dbReference type="InterPro" id="IPR003594">
    <property type="entry name" value="HATPase_dom"/>
</dbReference>
<feature type="domain" description="HAMP" evidence="13">
    <location>
        <begin position="297"/>
        <end position="349"/>
    </location>
</feature>
<dbReference type="SUPFAM" id="SSF158472">
    <property type="entry name" value="HAMP domain-like"/>
    <property type="match status" value="1"/>
</dbReference>
<evidence type="ECO:0000256" key="3">
    <source>
        <dbReference type="ARBA" id="ARBA00022553"/>
    </source>
</evidence>
<dbReference type="InterPro" id="IPR003660">
    <property type="entry name" value="HAMP_dom"/>
</dbReference>
<dbReference type="GO" id="GO:0000155">
    <property type="term" value="F:phosphorelay sensor kinase activity"/>
    <property type="evidence" value="ECO:0007669"/>
    <property type="project" value="InterPro"/>
</dbReference>
<keyword evidence="6" id="KW-0547">Nucleotide-binding</keyword>
<keyword evidence="15" id="KW-1185">Reference proteome</keyword>
<evidence type="ECO:0000256" key="8">
    <source>
        <dbReference type="ARBA" id="ARBA00022840"/>
    </source>
</evidence>
<dbReference type="Pfam" id="PF02518">
    <property type="entry name" value="HATPase_c"/>
    <property type="match status" value="1"/>
</dbReference>
<keyword evidence="9 12" id="KW-1133">Transmembrane helix</keyword>
<evidence type="ECO:0000313" key="15">
    <source>
        <dbReference type="Proteomes" id="UP000245202"/>
    </source>
</evidence>
<dbReference type="RefSeq" id="WP_108991089.1">
    <property type="nucleotide sequence ID" value="NZ_BDQX01000011.1"/>
</dbReference>
<evidence type="ECO:0000256" key="7">
    <source>
        <dbReference type="ARBA" id="ARBA00022777"/>
    </source>
</evidence>
<evidence type="ECO:0000259" key="13">
    <source>
        <dbReference type="PROSITE" id="PS50885"/>
    </source>
</evidence>
<dbReference type="Proteomes" id="UP000245202">
    <property type="component" value="Unassembled WGS sequence"/>
</dbReference>
<dbReference type="InterPro" id="IPR036890">
    <property type="entry name" value="HATPase_C_sf"/>
</dbReference>
<evidence type="ECO:0000256" key="1">
    <source>
        <dbReference type="ARBA" id="ARBA00004651"/>
    </source>
</evidence>
<reference evidence="14 15" key="1">
    <citation type="submission" date="2017-08" db="EMBL/GenBank/DDBJ databases">
        <title>Substantial Increase in Enzyme Production by Combined Drug-Resistance Mutations in Paenibacillus agaridevorans.</title>
        <authorList>
            <person name="Tanaka Y."/>
            <person name="Funane K."/>
            <person name="Hosaka T."/>
            <person name="Shiwa Y."/>
            <person name="Fujita N."/>
            <person name="Miyazaki T."/>
            <person name="Yoshikawa H."/>
            <person name="Murakami K."/>
            <person name="Kasahara K."/>
            <person name="Inaoka T."/>
            <person name="Hiraga Y."/>
            <person name="Ochi K."/>
        </authorList>
    </citation>
    <scope>NUCLEOTIDE SEQUENCE [LARGE SCALE GENOMIC DNA]</scope>
    <source>
        <strain evidence="14 15">T-3040</strain>
    </source>
</reference>
<proteinExistence type="predicted"/>
<evidence type="ECO:0000256" key="9">
    <source>
        <dbReference type="ARBA" id="ARBA00022989"/>
    </source>
</evidence>
<keyword evidence="5 12" id="KW-0812">Transmembrane</keyword>
<keyword evidence="3" id="KW-0597">Phosphoprotein</keyword>
<dbReference type="SUPFAM" id="SSF55874">
    <property type="entry name" value="ATPase domain of HSP90 chaperone/DNA topoisomerase II/histidine kinase"/>
    <property type="match status" value="1"/>
</dbReference>
<dbReference type="InterPro" id="IPR050640">
    <property type="entry name" value="Bact_2-comp_sensor_kinase"/>
</dbReference>
<keyword evidence="7 14" id="KW-0418">Kinase</keyword>
<dbReference type="EMBL" id="BDQX01000011">
    <property type="protein sequence ID" value="GBG05615.1"/>
    <property type="molecule type" value="Genomic_DNA"/>
</dbReference>
<dbReference type="SMART" id="SM00304">
    <property type="entry name" value="HAMP"/>
    <property type="match status" value="1"/>
</dbReference>
<dbReference type="Pfam" id="PF00672">
    <property type="entry name" value="HAMP"/>
    <property type="match status" value="1"/>
</dbReference>
<dbReference type="Gene3D" id="6.10.340.10">
    <property type="match status" value="1"/>
</dbReference>
<evidence type="ECO:0000256" key="2">
    <source>
        <dbReference type="ARBA" id="ARBA00022475"/>
    </source>
</evidence>
<evidence type="ECO:0000256" key="4">
    <source>
        <dbReference type="ARBA" id="ARBA00022679"/>
    </source>
</evidence>
<accession>A0A2R5EHP2</accession>
<dbReference type="Gene3D" id="3.30.565.10">
    <property type="entry name" value="Histidine kinase-like ATPase, C-terminal domain"/>
    <property type="match status" value="1"/>
</dbReference>
<gene>
    <name evidence="14" type="ORF">PAT3040_00099</name>
</gene>
<evidence type="ECO:0000256" key="6">
    <source>
        <dbReference type="ARBA" id="ARBA00022741"/>
    </source>
</evidence>
<feature type="transmembrane region" description="Helical" evidence="12">
    <location>
        <begin position="273"/>
        <end position="295"/>
    </location>
</feature>
<sequence length="570" mass="64891">MGVRYQFRTKLLLLFLSIILLTLVSIGFIHYWNLKKEVEKRARVNVEHIMQLQINAIESSMVNTENAAWRLSYDKSVQNYMTQLAHPPAELSSQLDRRIQFEQQRSQIGRFRFLDFNGNGKSFGTTLFVRSEVDEIRDAESIRIMSEMDDKKNHWRIASTSHSIPRELLFIKPVFVVSNFKPAVNVGILQVDLKADWIVNNLKDLKKRNIGDFYIANEDGQVLLAADSAGMKRTHVLAEAEDGLVMHSRFTMTDWYLVAEIDKTILLEGSRKAMWQSITAVGVIFLLAFGITVAFSSQITRPILQLRQAMRRMENGVFDVTVPVHSKDELGYLGTSFNRMTEKINVLIHEKYQVELAAKEAQWNALQAQINPHFLFNTLSSIESLAISGKDPDKISKIIHCLADMFRYSISAGKYGQLDEELDHIRNYLYIQKIRFGNYLSYMVDIEDQLAGMQMIKLLLQPLVENAIIHGIEKKQDGGYVSVQVFSLSEDAYAIEIEDNGAGMGAAEMQKLLQKLSMAEEIEAAGRRSIGLRNVVQRLSLHYGGKAEFHMTSAIQFGTVIRLTIPKREG</sequence>
<dbReference type="PANTHER" id="PTHR34220:SF11">
    <property type="entry name" value="SENSOR PROTEIN KINASE HPTS"/>
    <property type="match status" value="1"/>
</dbReference>
<protein>
    <submittedName>
        <fullName evidence="14">Two-component sensor histidine kinase</fullName>
    </submittedName>
</protein>
<keyword evidence="10" id="KW-0902">Two-component regulatory system</keyword>
<dbReference type="InterPro" id="IPR010559">
    <property type="entry name" value="Sig_transdc_His_kin_internal"/>
</dbReference>
<dbReference type="AlphaFoldDB" id="A0A2R5EHP2"/>
<name>A0A2R5EHP2_9BACL</name>
<dbReference type="Pfam" id="PF06580">
    <property type="entry name" value="His_kinase"/>
    <property type="match status" value="1"/>
</dbReference>
<keyword evidence="11 12" id="KW-0472">Membrane</keyword>
<dbReference type="GO" id="GO:0005886">
    <property type="term" value="C:plasma membrane"/>
    <property type="evidence" value="ECO:0007669"/>
    <property type="project" value="UniProtKB-SubCell"/>
</dbReference>
<evidence type="ECO:0000256" key="10">
    <source>
        <dbReference type="ARBA" id="ARBA00023012"/>
    </source>
</evidence>
<evidence type="ECO:0000256" key="11">
    <source>
        <dbReference type="ARBA" id="ARBA00023136"/>
    </source>
</evidence>
<evidence type="ECO:0000313" key="14">
    <source>
        <dbReference type="EMBL" id="GBG05615.1"/>
    </source>
</evidence>